<protein>
    <recommendedName>
        <fullName evidence="4">Isoamylase 3, chloroplastic</fullName>
    </recommendedName>
</protein>
<comment type="caution">
    <text evidence="2">The sequence shown here is derived from an EMBL/GenBank/DDBJ whole genome shotgun (WGS) entry which is preliminary data.</text>
</comment>
<organism evidence="2 3">
    <name type="scientific">Capsicum baccatum</name>
    <name type="common">Peruvian pepper</name>
    <dbReference type="NCBI Taxonomy" id="33114"/>
    <lineage>
        <taxon>Eukaryota</taxon>
        <taxon>Viridiplantae</taxon>
        <taxon>Streptophyta</taxon>
        <taxon>Embryophyta</taxon>
        <taxon>Tracheophyta</taxon>
        <taxon>Spermatophyta</taxon>
        <taxon>Magnoliopsida</taxon>
        <taxon>eudicotyledons</taxon>
        <taxon>Gunneridae</taxon>
        <taxon>Pentapetalae</taxon>
        <taxon>asterids</taxon>
        <taxon>lamiids</taxon>
        <taxon>Solanales</taxon>
        <taxon>Solanaceae</taxon>
        <taxon>Solanoideae</taxon>
        <taxon>Capsiceae</taxon>
        <taxon>Capsicum</taxon>
    </lineage>
</organism>
<evidence type="ECO:0000256" key="1">
    <source>
        <dbReference type="ARBA" id="ARBA00008061"/>
    </source>
</evidence>
<dbReference type="SUPFAM" id="SSF81296">
    <property type="entry name" value="E set domains"/>
    <property type="match status" value="1"/>
</dbReference>
<dbReference type="Gene3D" id="3.20.20.80">
    <property type="entry name" value="Glycosidases"/>
    <property type="match status" value="1"/>
</dbReference>
<dbReference type="STRING" id="33114.A0A2G2VZA5"/>
<dbReference type="SUPFAM" id="SSF51445">
    <property type="entry name" value="(Trans)glycosidases"/>
    <property type="match status" value="1"/>
</dbReference>
<dbReference type="AlphaFoldDB" id="A0A2G2VZA5"/>
<evidence type="ECO:0000313" key="2">
    <source>
        <dbReference type="EMBL" id="PHT38291.1"/>
    </source>
</evidence>
<name>A0A2G2VZA5_CAPBA</name>
<dbReference type="Gene3D" id="2.60.40.10">
    <property type="entry name" value="Immunoglobulins"/>
    <property type="match status" value="1"/>
</dbReference>
<dbReference type="InterPro" id="IPR017853">
    <property type="entry name" value="GH"/>
</dbReference>
<keyword evidence="3" id="KW-1185">Reference proteome</keyword>
<dbReference type="Proteomes" id="UP000224567">
    <property type="component" value="Unassembled WGS sequence"/>
</dbReference>
<accession>A0A2G2VZA5</accession>
<evidence type="ECO:0000313" key="3">
    <source>
        <dbReference type="Proteomes" id="UP000224567"/>
    </source>
</evidence>
<proteinExistence type="inferred from homology"/>
<dbReference type="OrthoDB" id="1740265at2759"/>
<dbReference type="InterPro" id="IPR014756">
    <property type="entry name" value="Ig_E-set"/>
</dbReference>
<gene>
    <name evidence="2" type="ORF">CQW23_21864</name>
</gene>
<dbReference type="EMBL" id="MLFT02000009">
    <property type="protein sequence ID" value="PHT38291.1"/>
    <property type="molecule type" value="Genomic_DNA"/>
</dbReference>
<dbReference type="GO" id="GO:0004553">
    <property type="term" value="F:hydrolase activity, hydrolyzing O-glycosyl compounds"/>
    <property type="evidence" value="ECO:0007669"/>
    <property type="project" value="UniProtKB-ARBA"/>
</dbReference>
<reference evidence="3" key="2">
    <citation type="journal article" date="2017" name="J. Anim. Genet.">
        <title>Multiple reference genome sequences of hot pepper reveal the massive evolution of plant disease resistance genes by retroduplication.</title>
        <authorList>
            <person name="Kim S."/>
            <person name="Park J."/>
            <person name="Yeom S.-I."/>
            <person name="Kim Y.-M."/>
            <person name="Seo E."/>
            <person name="Kim K.-T."/>
            <person name="Kim M.-S."/>
            <person name="Lee J.M."/>
            <person name="Cheong K."/>
            <person name="Shin H.-S."/>
            <person name="Kim S.-B."/>
            <person name="Han K."/>
            <person name="Lee J."/>
            <person name="Park M."/>
            <person name="Lee H.-A."/>
            <person name="Lee H.-Y."/>
            <person name="Lee Y."/>
            <person name="Oh S."/>
            <person name="Lee J.H."/>
            <person name="Choi E."/>
            <person name="Choi E."/>
            <person name="Lee S.E."/>
            <person name="Jeon J."/>
            <person name="Kim H."/>
            <person name="Choi G."/>
            <person name="Song H."/>
            <person name="Lee J."/>
            <person name="Lee S.-C."/>
            <person name="Kwon J.-K."/>
            <person name="Lee H.-Y."/>
            <person name="Koo N."/>
            <person name="Hong Y."/>
            <person name="Kim R.W."/>
            <person name="Kang W.-H."/>
            <person name="Huh J.H."/>
            <person name="Kang B.-C."/>
            <person name="Yang T.-J."/>
            <person name="Lee Y.-H."/>
            <person name="Bennetzen J.L."/>
            <person name="Choi D."/>
        </authorList>
    </citation>
    <scope>NUCLEOTIDE SEQUENCE [LARGE SCALE GENOMIC DNA]</scope>
    <source>
        <strain evidence="3">cv. PBC81</strain>
    </source>
</reference>
<sequence length="183" mass="20248">MKSEKVADMESSEIRSHRNKNFVVPVGFSSGHPSPLGLSFQPDGSLNFALFSHSAKCVVLCLCKAATSGNRGELVLLDPYAKVIRSVISRQGGSEKCPKYLGELCQEPGYDWSSDVRPSLPMEKLIIYRLNVTQFTKDKSSKLPDDLAGTFSGISKKWHHFKDIGVNAMLLEPIFPFEEQKGP</sequence>
<comment type="similarity">
    <text evidence="1">Belongs to the glycosyl hydrolase 13 family.</text>
</comment>
<dbReference type="PANTHER" id="PTHR43002">
    <property type="entry name" value="GLYCOGEN DEBRANCHING ENZYME"/>
    <property type="match status" value="1"/>
</dbReference>
<evidence type="ECO:0008006" key="4">
    <source>
        <dbReference type="Google" id="ProtNLM"/>
    </source>
</evidence>
<reference evidence="2 3" key="1">
    <citation type="journal article" date="2017" name="Genome Biol.">
        <title>New reference genome sequences of hot pepper reveal the massive evolution of plant disease-resistance genes by retroduplication.</title>
        <authorList>
            <person name="Kim S."/>
            <person name="Park J."/>
            <person name="Yeom S.I."/>
            <person name="Kim Y.M."/>
            <person name="Seo E."/>
            <person name="Kim K.T."/>
            <person name="Kim M.S."/>
            <person name="Lee J.M."/>
            <person name="Cheong K."/>
            <person name="Shin H.S."/>
            <person name="Kim S.B."/>
            <person name="Han K."/>
            <person name="Lee J."/>
            <person name="Park M."/>
            <person name="Lee H.A."/>
            <person name="Lee H.Y."/>
            <person name="Lee Y."/>
            <person name="Oh S."/>
            <person name="Lee J.H."/>
            <person name="Choi E."/>
            <person name="Choi E."/>
            <person name="Lee S.E."/>
            <person name="Jeon J."/>
            <person name="Kim H."/>
            <person name="Choi G."/>
            <person name="Song H."/>
            <person name="Lee J."/>
            <person name="Lee S.C."/>
            <person name="Kwon J.K."/>
            <person name="Lee H.Y."/>
            <person name="Koo N."/>
            <person name="Hong Y."/>
            <person name="Kim R.W."/>
            <person name="Kang W.H."/>
            <person name="Huh J.H."/>
            <person name="Kang B.C."/>
            <person name="Yang T.J."/>
            <person name="Lee Y.H."/>
            <person name="Bennetzen J.L."/>
            <person name="Choi D."/>
        </authorList>
    </citation>
    <scope>NUCLEOTIDE SEQUENCE [LARGE SCALE GENOMIC DNA]</scope>
    <source>
        <strain evidence="3">cv. PBC81</strain>
    </source>
</reference>
<dbReference type="InterPro" id="IPR013783">
    <property type="entry name" value="Ig-like_fold"/>
</dbReference>